<organism evidence="19 20">
    <name type="scientific">Eleutherodactylus coqui</name>
    <name type="common">Puerto Rican coqui</name>
    <dbReference type="NCBI Taxonomy" id="57060"/>
    <lineage>
        <taxon>Eukaryota</taxon>
        <taxon>Metazoa</taxon>
        <taxon>Chordata</taxon>
        <taxon>Craniata</taxon>
        <taxon>Vertebrata</taxon>
        <taxon>Euteleostomi</taxon>
        <taxon>Amphibia</taxon>
        <taxon>Batrachia</taxon>
        <taxon>Anura</taxon>
        <taxon>Neobatrachia</taxon>
        <taxon>Hyloidea</taxon>
        <taxon>Eleutherodactylidae</taxon>
        <taxon>Eleutherodactylinae</taxon>
        <taxon>Eleutherodactylus</taxon>
        <taxon>Eleutherodactylus</taxon>
    </lineage>
</organism>
<feature type="domain" description="EGF-like" evidence="18">
    <location>
        <begin position="92"/>
        <end position="132"/>
    </location>
</feature>
<keyword evidence="4" id="KW-0964">Secreted</keyword>
<evidence type="ECO:0000256" key="2">
    <source>
        <dbReference type="ARBA" id="ARBA00004251"/>
    </source>
</evidence>
<dbReference type="EMBL" id="WNTK01000002">
    <property type="protein sequence ID" value="KAG9490895.1"/>
    <property type="molecule type" value="Genomic_DNA"/>
</dbReference>
<dbReference type="GO" id="GO:0005886">
    <property type="term" value="C:plasma membrane"/>
    <property type="evidence" value="ECO:0007669"/>
    <property type="project" value="UniProtKB-SubCell"/>
</dbReference>
<keyword evidence="8 17" id="KW-0732">Signal</keyword>
<evidence type="ECO:0000256" key="16">
    <source>
        <dbReference type="SAM" id="Phobius"/>
    </source>
</evidence>
<dbReference type="OrthoDB" id="8780145at2759"/>
<dbReference type="FunFam" id="2.10.25.10:FF:000158">
    <property type="entry name" value="proheparin-binding EGF-like growth factor"/>
    <property type="match status" value="1"/>
</dbReference>
<dbReference type="GO" id="GO:0008083">
    <property type="term" value="F:growth factor activity"/>
    <property type="evidence" value="ECO:0007669"/>
    <property type="project" value="UniProtKB-KW"/>
</dbReference>
<evidence type="ECO:0000256" key="6">
    <source>
        <dbReference type="ARBA" id="ARBA00022674"/>
    </source>
</evidence>
<evidence type="ECO:0000256" key="12">
    <source>
        <dbReference type="ARBA" id="ARBA00023157"/>
    </source>
</evidence>
<evidence type="ECO:0000313" key="20">
    <source>
        <dbReference type="Proteomes" id="UP000770717"/>
    </source>
</evidence>
<dbReference type="PANTHER" id="PTHR10740:SF4">
    <property type="entry name" value="PROHEPARIN-BINDING EGF-LIKE GROWTH FACTOR"/>
    <property type="match status" value="1"/>
</dbReference>
<comment type="subcellular location">
    <subcellularLocation>
        <location evidence="2">Cell membrane</location>
        <topology evidence="2">Single-pass type I membrane protein</topology>
    </subcellularLocation>
    <subcellularLocation>
        <location evidence="1">Secreted</location>
        <location evidence="1">Extracellular space</location>
    </subcellularLocation>
</comment>
<keyword evidence="6" id="KW-0358">Heparin-binding</keyword>
<keyword evidence="20" id="KW-1185">Reference proteome</keyword>
<feature type="disulfide bond" evidence="14">
    <location>
        <begin position="122"/>
        <end position="131"/>
    </location>
</feature>
<name>A0A8J6KGM8_ELECQ</name>
<dbReference type="SUPFAM" id="SSF57196">
    <property type="entry name" value="EGF/Laminin"/>
    <property type="match status" value="1"/>
</dbReference>
<evidence type="ECO:0000256" key="13">
    <source>
        <dbReference type="ARBA" id="ARBA00040098"/>
    </source>
</evidence>
<keyword evidence="7 16" id="KW-0812">Transmembrane</keyword>
<reference evidence="19" key="1">
    <citation type="thesis" date="2020" institute="ProQuest LLC" country="789 East Eisenhower Parkway, Ann Arbor, MI, USA">
        <title>Comparative Genomics and Chromosome Evolution.</title>
        <authorList>
            <person name="Mudd A.B."/>
        </authorList>
    </citation>
    <scope>NUCLEOTIDE SEQUENCE</scope>
    <source>
        <strain evidence="19">HN-11 Male</strain>
        <tissue evidence="19">Kidney and liver</tissue>
    </source>
</reference>
<keyword evidence="3" id="KW-1003">Cell membrane</keyword>
<evidence type="ECO:0000256" key="4">
    <source>
        <dbReference type="ARBA" id="ARBA00022525"/>
    </source>
</evidence>
<feature type="chain" id="PRO_5035236618" description="Proheparin-binding EGF-like growth factor" evidence="17">
    <location>
        <begin position="24"/>
        <end position="194"/>
    </location>
</feature>
<comment type="caution">
    <text evidence="19">The sequence shown here is derived from an EMBL/GenBank/DDBJ whole genome shotgun (WGS) entry which is preliminary data.</text>
</comment>
<feature type="region of interest" description="Disordered" evidence="15">
    <location>
        <begin position="67"/>
        <end position="95"/>
    </location>
</feature>
<dbReference type="GO" id="GO:0008201">
    <property type="term" value="F:heparin binding"/>
    <property type="evidence" value="ECO:0007669"/>
    <property type="project" value="UniProtKB-KW"/>
</dbReference>
<gene>
    <name evidence="19" type="ORF">GDO78_006301</name>
</gene>
<evidence type="ECO:0000313" key="19">
    <source>
        <dbReference type="EMBL" id="KAG9490895.1"/>
    </source>
</evidence>
<keyword evidence="9 16" id="KW-1133">Transmembrane helix</keyword>
<keyword evidence="12 14" id="KW-1015">Disulfide bond</keyword>
<keyword evidence="10" id="KW-0339">Growth factor</keyword>
<keyword evidence="5 14" id="KW-0245">EGF-like domain</keyword>
<proteinExistence type="predicted"/>
<dbReference type="PROSITE" id="PS50026">
    <property type="entry name" value="EGF_3"/>
    <property type="match status" value="1"/>
</dbReference>
<comment type="caution">
    <text evidence="14">Lacks conserved residue(s) required for the propagation of feature annotation.</text>
</comment>
<dbReference type="GO" id="GO:0008284">
    <property type="term" value="P:positive regulation of cell population proliferation"/>
    <property type="evidence" value="ECO:0007669"/>
    <property type="project" value="TreeGrafter"/>
</dbReference>
<evidence type="ECO:0000256" key="5">
    <source>
        <dbReference type="ARBA" id="ARBA00022536"/>
    </source>
</evidence>
<feature type="signal peptide" evidence="17">
    <location>
        <begin position="1"/>
        <end position="23"/>
    </location>
</feature>
<protein>
    <recommendedName>
        <fullName evidence="13">Proheparin-binding EGF-like growth factor</fullName>
    </recommendedName>
</protein>
<dbReference type="Gene3D" id="2.10.25.10">
    <property type="entry name" value="Laminin"/>
    <property type="match status" value="1"/>
</dbReference>
<dbReference type="Proteomes" id="UP000770717">
    <property type="component" value="Unassembled WGS sequence"/>
</dbReference>
<accession>A0A8J6KGM8</accession>
<evidence type="ECO:0000259" key="18">
    <source>
        <dbReference type="PROSITE" id="PS50026"/>
    </source>
</evidence>
<evidence type="ECO:0000256" key="3">
    <source>
        <dbReference type="ARBA" id="ARBA00022475"/>
    </source>
</evidence>
<dbReference type="GO" id="GO:0007173">
    <property type="term" value="P:epidermal growth factor receptor signaling pathway"/>
    <property type="evidence" value="ECO:0007669"/>
    <property type="project" value="TreeGrafter"/>
</dbReference>
<evidence type="ECO:0000256" key="8">
    <source>
        <dbReference type="ARBA" id="ARBA00022729"/>
    </source>
</evidence>
<sequence>MKFLKFVFIIALEGLISVTRLHGAVINHNEVLQKPTNELAEQAEPSGHNEKALFTGGNHIIASSRAAYSSKPREVQGEGNINNGRKKGKGRKRDPCQRKYKDFCIHGSCRFLKVTKEPYCVCQAGYHGERCHALTLPLGNPLSPYDHTTVLAVVAVVLSSFCLIVISSLLILRYHRTGAYNVDNEKKLKCASPT</sequence>
<evidence type="ECO:0000256" key="7">
    <source>
        <dbReference type="ARBA" id="ARBA00022692"/>
    </source>
</evidence>
<evidence type="ECO:0000256" key="10">
    <source>
        <dbReference type="ARBA" id="ARBA00023030"/>
    </source>
</evidence>
<dbReference type="GO" id="GO:0005154">
    <property type="term" value="F:epidermal growth factor receptor binding"/>
    <property type="evidence" value="ECO:0007669"/>
    <property type="project" value="TreeGrafter"/>
</dbReference>
<feature type="transmembrane region" description="Helical" evidence="16">
    <location>
        <begin position="150"/>
        <end position="172"/>
    </location>
</feature>
<dbReference type="GO" id="GO:0005615">
    <property type="term" value="C:extracellular space"/>
    <property type="evidence" value="ECO:0007669"/>
    <property type="project" value="TreeGrafter"/>
</dbReference>
<dbReference type="InterPro" id="IPR000742">
    <property type="entry name" value="EGF"/>
</dbReference>
<dbReference type="PROSITE" id="PS01186">
    <property type="entry name" value="EGF_2"/>
    <property type="match status" value="1"/>
</dbReference>
<dbReference type="AlphaFoldDB" id="A0A8J6KGM8"/>
<evidence type="ECO:0000256" key="15">
    <source>
        <dbReference type="SAM" id="MobiDB-lite"/>
    </source>
</evidence>
<dbReference type="PANTHER" id="PTHR10740">
    <property type="entry name" value="TRANSFORMING GROWTH FACTOR ALPHA"/>
    <property type="match status" value="1"/>
</dbReference>
<evidence type="ECO:0000256" key="1">
    <source>
        <dbReference type="ARBA" id="ARBA00004239"/>
    </source>
</evidence>
<keyword evidence="11 16" id="KW-0472">Membrane</keyword>
<evidence type="ECO:0000256" key="14">
    <source>
        <dbReference type="PROSITE-ProRule" id="PRU00076"/>
    </source>
</evidence>
<dbReference type="PROSITE" id="PS00022">
    <property type="entry name" value="EGF_1"/>
    <property type="match status" value="1"/>
</dbReference>
<evidence type="ECO:0000256" key="17">
    <source>
        <dbReference type="SAM" id="SignalP"/>
    </source>
</evidence>
<evidence type="ECO:0000256" key="9">
    <source>
        <dbReference type="ARBA" id="ARBA00022989"/>
    </source>
</evidence>
<evidence type="ECO:0000256" key="11">
    <source>
        <dbReference type="ARBA" id="ARBA00023136"/>
    </source>
</evidence>